<evidence type="ECO:0000313" key="4">
    <source>
        <dbReference type="Proteomes" id="UP000267606"/>
    </source>
</evidence>
<proteinExistence type="inferred from homology"/>
<comment type="similarity">
    <text evidence="1">Belongs to the ephrin family.</text>
</comment>
<dbReference type="PROSITE" id="PS51551">
    <property type="entry name" value="EPHRIN_RBD_2"/>
    <property type="match status" value="1"/>
</dbReference>
<feature type="domain" description="Ephrin RBD" evidence="2">
    <location>
        <begin position="1"/>
        <end position="49"/>
    </location>
</feature>
<comment type="caution">
    <text evidence="1">Lacks conserved residue(s) required for the propagation of feature annotation.</text>
</comment>
<sequence length="203" mass="22955">MLNQYFFRSQTTLNLKCIILATSTGEKNGLANGEGGLCRTKNMRLKIRVEAKWTEINQKISEFAAKNGQVMMIPMNSGQYAVPVVYVPVVPSSEVDEDDKKRLVFPYHLYFANGEFRASNSNLEDLGPRAELRFDANDQPKDFENPNFLINSDGYVAPKPLKEKDDDFEIEYMDSASKRSYEGFGIVDITIITNCIMIADTLL</sequence>
<dbReference type="EMBL" id="UZAJ01005779">
    <property type="protein sequence ID" value="VDO45801.1"/>
    <property type="molecule type" value="Genomic_DNA"/>
</dbReference>
<dbReference type="Proteomes" id="UP000267606">
    <property type="component" value="Unassembled WGS sequence"/>
</dbReference>
<dbReference type="GO" id="GO:0016020">
    <property type="term" value="C:membrane"/>
    <property type="evidence" value="ECO:0007669"/>
    <property type="project" value="InterPro"/>
</dbReference>
<dbReference type="InterPro" id="IPR001799">
    <property type="entry name" value="Ephrin_RBD"/>
</dbReference>
<accession>A0A3P7VDB9</accession>
<evidence type="ECO:0000259" key="2">
    <source>
        <dbReference type="PROSITE" id="PS51551"/>
    </source>
</evidence>
<organism evidence="3 4">
    <name type="scientific">Onchocerca flexuosa</name>
    <dbReference type="NCBI Taxonomy" id="387005"/>
    <lineage>
        <taxon>Eukaryota</taxon>
        <taxon>Metazoa</taxon>
        <taxon>Ecdysozoa</taxon>
        <taxon>Nematoda</taxon>
        <taxon>Chromadorea</taxon>
        <taxon>Rhabditida</taxon>
        <taxon>Spirurina</taxon>
        <taxon>Spiruromorpha</taxon>
        <taxon>Filarioidea</taxon>
        <taxon>Onchocercidae</taxon>
        <taxon>Onchocerca</taxon>
    </lineage>
</organism>
<evidence type="ECO:0000256" key="1">
    <source>
        <dbReference type="PROSITE-ProRule" id="PRU00884"/>
    </source>
</evidence>
<dbReference type="Gene3D" id="2.60.40.420">
    <property type="entry name" value="Cupredoxins - blue copper proteins"/>
    <property type="match status" value="1"/>
</dbReference>
<name>A0A3P7VDB9_9BILA</name>
<protein>
    <recommendedName>
        <fullName evidence="2">Ephrin RBD domain-containing protein</fullName>
    </recommendedName>
</protein>
<evidence type="ECO:0000313" key="3">
    <source>
        <dbReference type="EMBL" id="VDO45801.1"/>
    </source>
</evidence>
<gene>
    <name evidence="3" type="ORF">OFLC_LOCUS6213</name>
</gene>
<dbReference type="InterPro" id="IPR008972">
    <property type="entry name" value="Cupredoxin"/>
</dbReference>
<reference evidence="3 4" key="1">
    <citation type="submission" date="2018-11" db="EMBL/GenBank/DDBJ databases">
        <authorList>
            <consortium name="Pathogen Informatics"/>
        </authorList>
    </citation>
    <scope>NUCLEOTIDE SEQUENCE [LARGE SCALE GENOMIC DNA]</scope>
</reference>
<dbReference type="AlphaFoldDB" id="A0A3P7VDB9"/>
<keyword evidence="4" id="KW-1185">Reference proteome</keyword>